<reference evidence="4" key="1">
    <citation type="submission" date="2025-08" db="UniProtKB">
        <authorList>
            <consortium name="RefSeq"/>
        </authorList>
    </citation>
    <scope>IDENTIFICATION</scope>
    <source>
        <tissue evidence="4">Tentacle</tissue>
    </source>
</reference>
<evidence type="ECO:0000256" key="1">
    <source>
        <dbReference type="ARBA" id="ARBA00023125"/>
    </source>
</evidence>
<dbReference type="AlphaFoldDB" id="A0A6P8HB52"/>
<organism evidence="3 4">
    <name type="scientific">Actinia tenebrosa</name>
    <name type="common">Australian red waratah sea anemone</name>
    <dbReference type="NCBI Taxonomy" id="6105"/>
    <lineage>
        <taxon>Eukaryota</taxon>
        <taxon>Metazoa</taxon>
        <taxon>Cnidaria</taxon>
        <taxon>Anthozoa</taxon>
        <taxon>Hexacorallia</taxon>
        <taxon>Actiniaria</taxon>
        <taxon>Actiniidae</taxon>
        <taxon>Actinia</taxon>
    </lineage>
</organism>
<dbReference type="SUPFAM" id="SSF46689">
    <property type="entry name" value="Homeodomain-like"/>
    <property type="match status" value="1"/>
</dbReference>
<dbReference type="Proteomes" id="UP000515163">
    <property type="component" value="Unplaced"/>
</dbReference>
<dbReference type="GeneID" id="116289542"/>
<feature type="domain" description="HTH CENPB-type" evidence="2">
    <location>
        <begin position="114"/>
        <end position="168"/>
    </location>
</feature>
<sequence length="190" mass="22167">MDSMNNNSTRRGANRRKSYTIDFKLKTLDLLGTLKEPKSKKLWVKVAERRGISKSLVVKWNKDRRKIQEQLALNKIKKNKGTAKPTRQRRQLVSGKVQGEKFPLAAQRVVVEFKLRRAKGCKISKLWLKKKMKEKIAVCYGKEQAEKFKASNNWFQRFKMRHGIAFRKRSNKKSAQQMMGGRLSNVSIET</sequence>
<name>A0A6P8HB52_ACTTE</name>
<dbReference type="RefSeq" id="XP_031552348.1">
    <property type="nucleotide sequence ID" value="XM_031696488.1"/>
</dbReference>
<dbReference type="GO" id="GO:0003677">
    <property type="term" value="F:DNA binding"/>
    <property type="evidence" value="ECO:0007669"/>
    <property type="project" value="UniProtKB-KW"/>
</dbReference>
<evidence type="ECO:0000259" key="2">
    <source>
        <dbReference type="Pfam" id="PF03221"/>
    </source>
</evidence>
<keyword evidence="3" id="KW-1185">Reference proteome</keyword>
<keyword evidence="1" id="KW-0238">DNA-binding</keyword>
<evidence type="ECO:0000313" key="4">
    <source>
        <dbReference type="RefSeq" id="XP_031552348.1"/>
    </source>
</evidence>
<accession>A0A6P8HB52</accession>
<proteinExistence type="predicted"/>
<gene>
    <name evidence="4" type="primary">LOC116289542</name>
</gene>
<dbReference type="InParanoid" id="A0A6P8HB52"/>
<dbReference type="OrthoDB" id="5983378at2759"/>
<dbReference type="InterPro" id="IPR006600">
    <property type="entry name" value="HTH_CenpB_DNA-bd_dom"/>
</dbReference>
<dbReference type="InterPro" id="IPR009057">
    <property type="entry name" value="Homeodomain-like_sf"/>
</dbReference>
<dbReference type="Pfam" id="PF03221">
    <property type="entry name" value="HTH_Tnp_Tc5"/>
    <property type="match status" value="1"/>
</dbReference>
<evidence type="ECO:0000313" key="3">
    <source>
        <dbReference type="Proteomes" id="UP000515163"/>
    </source>
</evidence>
<dbReference type="Gene3D" id="1.10.10.60">
    <property type="entry name" value="Homeodomain-like"/>
    <property type="match status" value="1"/>
</dbReference>
<protein>
    <submittedName>
        <fullName evidence="4">Uncharacterized protein LOC116289542</fullName>
    </submittedName>
</protein>
<dbReference type="KEGG" id="aten:116289542"/>